<evidence type="ECO:0000256" key="8">
    <source>
        <dbReference type="PROSITE-ProRule" id="PRU00278"/>
    </source>
</evidence>
<feature type="region of interest" description="Disordered" evidence="9">
    <location>
        <begin position="292"/>
        <end position="334"/>
    </location>
</feature>
<evidence type="ECO:0000259" key="11">
    <source>
        <dbReference type="PROSITE" id="PS50198"/>
    </source>
</evidence>
<dbReference type="EMBL" id="JAMZEJ010000003">
    <property type="protein sequence ID" value="MCQ8240384.1"/>
    <property type="molecule type" value="Genomic_DNA"/>
</dbReference>
<dbReference type="InterPro" id="IPR027304">
    <property type="entry name" value="Trigger_fact/SurA_dom_sf"/>
</dbReference>
<evidence type="ECO:0000256" key="3">
    <source>
        <dbReference type="ARBA" id="ARBA00013194"/>
    </source>
</evidence>
<dbReference type="InterPro" id="IPR000297">
    <property type="entry name" value="PPIase_PpiC"/>
</dbReference>
<dbReference type="InterPro" id="IPR050245">
    <property type="entry name" value="PrsA_foldase"/>
</dbReference>
<dbReference type="InterPro" id="IPR046357">
    <property type="entry name" value="PPIase_dom_sf"/>
</dbReference>
<feature type="signal peptide" evidence="10">
    <location>
        <begin position="1"/>
        <end position="25"/>
    </location>
</feature>
<evidence type="ECO:0000256" key="2">
    <source>
        <dbReference type="ARBA" id="ARBA00007656"/>
    </source>
</evidence>
<evidence type="ECO:0000313" key="12">
    <source>
        <dbReference type="EMBL" id="MCQ8240384.1"/>
    </source>
</evidence>
<organism evidence="12 13">
    <name type="scientific">Rhizosaccharibacter radicis</name>
    <dbReference type="NCBI Taxonomy" id="2782605"/>
    <lineage>
        <taxon>Bacteria</taxon>
        <taxon>Pseudomonadati</taxon>
        <taxon>Pseudomonadota</taxon>
        <taxon>Alphaproteobacteria</taxon>
        <taxon>Acetobacterales</taxon>
        <taxon>Acetobacteraceae</taxon>
        <taxon>Rhizosaccharibacter</taxon>
    </lineage>
</organism>
<sequence length="334" mass="34631">MRFSFSATAVSAAVLLASTSGAALAAPHKKDAAPAATAAPGKDAAKPASDNPVVASVNGDPIRLDAVRAAAQTLPDEARSMPPGVLFPMLVNQLVDQKALLLEARKEGVEKTPEAQKAMQQAADTALQNVYLSRTVGPTITDDAIKAEYNKEYANKAGEKEVHARHILVGSEKEADDVIAKLKKGADFATLAKQVSTDKGSAGNNGGDLGWFKQGDMLPEFSAAAFAMKNGQISDKPVKTKYGWHVIQVLETRTSTPPSLDSVKDQIRQKLIRDGVRAAVDKAVAQVKVVHYNPDGSEQKPGSPSSGAGAAAAGNPPVPAQAAPATPGTSPSGE</sequence>
<dbReference type="PANTHER" id="PTHR47245">
    <property type="entry name" value="PEPTIDYLPROLYL ISOMERASE"/>
    <property type="match status" value="1"/>
</dbReference>
<comment type="catalytic activity">
    <reaction evidence="1">
        <text>[protein]-peptidylproline (omega=180) = [protein]-peptidylproline (omega=0)</text>
        <dbReference type="Rhea" id="RHEA:16237"/>
        <dbReference type="Rhea" id="RHEA-COMP:10747"/>
        <dbReference type="Rhea" id="RHEA-COMP:10748"/>
        <dbReference type="ChEBI" id="CHEBI:83833"/>
        <dbReference type="ChEBI" id="CHEBI:83834"/>
        <dbReference type="EC" id="5.2.1.8"/>
    </reaction>
</comment>
<dbReference type="SUPFAM" id="SSF54534">
    <property type="entry name" value="FKBP-like"/>
    <property type="match status" value="1"/>
</dbReference>
<dbReference type="Proteomes" id="UP001524547">
    <property type="component" value="Unassembled WGS sequence"/>
</dbReference>
<feature type="compositionally biased region" description="Low complexity" evidence="9">
    <location>
        <begin position="301"/>
        <end position="334"/>
    </location>
</feature>
<dbReference type="RefSeq" id="WP_422919110.1">
    <property type="nucleotide sequence ID" value="NZ_JAMZEJ010000003.1"/>
</dbReference>
<evidence type="ECO:0000256" key="9">
    <source>
        <dbReference type="SAM" id="MobiDB-lite"/>
    </source>
</evidence>
<evidence type="ECO:0000256" key="1">
    <source>
        <dbReference type="ARBA" id="ARBA00000971"/>
    </source>
</evidence>
<evidence type="ECO:0000256" key="4">
    <source>
        <dbReference type="ARBA" id="ARBA00018370"/>
    </source>
</evidence>
<evidence type="ECO:0000256" key="6">
    <source>
        <dbReference type="ARBA" id="ARBA00030642"/>
    </source>
</evidence>
<dbReference type="PROSITE" id="PS01096">
    <property type="entry name" value="PPIC_PPIASE_1"/>
    <property type="match status" value="1"/>
</dbReference>
<dbReference type="SUPFAM" id="SSF109998">
    <property type="entry name" value="Triger factor/SurA peptide-binding domain-like"/>
    <property type="match status" value="1"/>
</dbReference>
<evidence type="ECO:0000256" key="7">
    <source>
        <dbReference type="ARBA" id="ARBA00031484"/>
    </source>
</evidence>
<dbReference type="Pfam" id="PF13616">
    <property type="entry name" value="Rotamase_3"/>
    <property type="match status" value="1"/>
</dbReference>
<feature type="domain" description="PpiC" evidence="11">
    <location>
        <begin position="159"/>
        <end position="251"/>
    </location>
</feature>
<keyword evidence="8 12" id="KW-0413">Isomerase</keyword>
<evidence type="ECO:0000313" key="13">
    <source>
        <dbReference type="Proteomes" id="UP001524547"/>
    </source>
</evidence>
<evidence type="ECO:0000256" key="10">
    <source>
        <dbReference type="SAM" id="SignalP"/>
    </source>
</evidence>
<comment type="caution">
    <text evidence="12">The sequence shown here is derived from an EMBL/GenBank/DDBJ whole genome shotgun (WGS) entry which is preliminary data.</text>
</comment>
<dbReference type="InterPro" id="IPR023058">
    <property type="entry name" value="PPIase_PpiC_CS"/>
</dbReference>
<protein>
    <recommendedName>
        <fullName evidence="4">Parvulin-like PPIase</fullName>
        <ecNumber evidence="3">5.2.1.8</ecNumber>
    </recommendedName>
    <alternativeName>
        <fullName evidence="6">Peptidyl-prolyl cis-trans isomerase plp</fullName>
    </alternativeName>
    <alternativeName>
        <fullName evidence="7">Rotamase plp</fullName>
    </alternativeName>
</protein>
<comment type="similarity">
    <text evidence="2">Belongs to the PpiC/parvulin rotamase family.</text>
</comment>
<dbReference type="PROSITE" id="PS50198">
    <property type="entry name" value="PPIC_PPIASE_2"/>
    <property type="match status" value="1"/>
</dbReference>
<gene>
    <name evidence="12" type="ORF">NFI88_05945</name>
</gene>
<keyword evidence="5 8" id="KW-0697">Rotamase</keyword>
<name>A0ABT1VVL5_9PROT</name>
<dbReference type="EC" id="5.2.1.8" evidence="3"/>
<accession>A0ABT1VVL5</accession>
<keyword evidence="10" id="KW-0732">Signal</keyword>
<dbReference type="GO" id="GO:0003755">
    <property type="term" value="F:peptidyl-prolyl cis-trans isomerase activity"/>
    <property type="evidence" value="ECO:0007669"/>
    <property type="project" value="UniProtKB-EC"/>
</dbReference>
<evidence type="ECO:0000256" key="5">
    <source>
        <dbReference type="ARBA" id="ARBA00023110"/>
    </source>
</evidence>
<keyword evidence="13" id="KW-1185">Reference proteome</keyword>
<reference evidence="12 13" key="1">
    <citation type="submission" date="2022-06" db="EMBL/GenBank/DDBJ databases">
        <title>Rhizosaccharibacter gen. nov. sp. nov. KSS12, endophytic bacteria isolated from sugarcane.</title>
        <authorList>
            <person name="Pitiwittayakul N."/>
        </authorList>
    </citation>
    <scope>NUCLEOTIDE SEQUENCE [LARGE SCALE GENOMIC DNA]</scope>
    <source>
        <strain evidence="12 13">KSS12</strain>
    </source>
</reference>
<dbReference type="PANTHER" id="PTHR47245:SF2">
    <property type="entry name" value="PEPTIDYL-PROLYL CIS-TRANS ISOMERASE HP_0175-RELATED"/>
    <property type="match status" value="1"/>
</dbReference>
<dbReference type="Gene3D" id="3.10.50.40">
    <property type="match status" value="1"/>
</dbReference>
<feature type="chain" id="PRO_5045563589" description="Parvulin-like PPIase" evidence="10">
    <location>
        <begin position="26"/>
        <end position="334"/>
    </location>
</feature>
<proteinExistence type="inferred from homology"/>